<comment type="caution">
    <text evidence="2">The sequence shown here is derived from an EMBL/GenBank/DDBJ whole genome shotgun (WGS) entry which is preliminary data.</text>
</comment>
<name>A0A5M8FHN8_PSEVE</name>
<keyword evidence="1" id="KW-0732">Signal</keyword>
<dbReference type="RefSeq" id="WP_150056030.1">
    <property type="nucleotide sequence ID" value="NZ_VWXT01000171.1"/>
</dbReference>
<evidence type="ECO:0000313" key="3">
    <source>
        <dbReference type="Proteomes" id="UP000323909"/>
    </source>
</evidence>
<dbReference type="Proteomes" id="UP000323909">
    <property type="component" value="Unassembled WGS sequence"/>
</dbReference>
<dbReference type="EMBL" id="VWXT01000171">
    <property type="protein sequence ID" value="KAA6180482.1"/>
    <property type="molecule type" value="Genomic_DNA"/>
</dbReference>
<sequence length="161" mass="17579">MKATACLAISMSYASLLAAGQMGEDLKATTQEVFFAEKISSDVSWAGYYLKKSELCTTPNDSVDCSEQFVDDLKIEKKHLGYLVKLHSTQANQSICSFVFYMIPKDGKLIHNTQFGPVFLQKNDDSLEISSKGVDPTALGLGVCGVHADIDGLKFPLRSKS</sequence>
<dbReference type="AlphaFoldDB" id="A0A5M8FHN8"/>
<evidence type="ECO:0000256" key="1">
    <source>
        <dbReference type="SAM" id="SignalP"/>
    </source>
</evidence>
<accession>A0A5M8FHN8</accession>
<feature type="chain" id="PRO_5024448547" evidence="1">
    <location>
        <begin position="19"/>
        <end position="161"/>
    </location>
</feature>
<evidence type="ECO:0000313" key="2">
    <source>
        <dbReference type="EMBL" id="KAA6180482.1"/>
    </source>
</evidence>
<proteinExistence type="predicted"/>
<feature type="signal peptide" evidence="1">
    <location>
        <begin position="1"/>
        <end position="18"/>
    </location>
</feature>
<gene>
    <name evidence="2" type="ORF">F3K53_12150</name>
</gene>
<reference evidence="2 3" key="1">
    <citation type="submission" date="2019-09" db="EMBL/GenBank/DDBJ databases">
        <title>Genomic sequencing of 4 copper resistant soil isolates.</title>
        <authorList>
            <person name="Havryliuk O."/>
        </authorList>
    </citation>
    <scope>NUCLEOTIDE SEQUENCE [LARGE SCALE GENOMIC DNA]</scope>
    <source>
        <strain evidence="2 3">UKR4</strain>
    </source>
</reference>
<organism evidence="2 3">
    <name type="scientific">Pseudomonas veronii</name>
    <dbReference type="NCBI Taxonomy" id="76761"/>
    <lineage>
        <taxon>Bacteria</taxon>
        <taxon>Pseudomonadati</taxon>
        <taxon>Pseudomonadota</taxon>
        <taxon>Gammaproteobacteria</taxon>
        <taxon>Pseudomonadales</taxon>
        <taxon>Pseudomonadaceae</taxon>
        <taxon>Pseudomonas</taxon>
    </lineage>
</organism>
<protein>
    <submittedName>
        <fullName evidence="2">Uncharacterized protein</fullName>
    </submittedName>
</protein>